<name>A0ACD4ZCA5_9ACTN</name>
<sequence>MTILGAVVSLLLAGVAFSPTAGAAVKAYGCPGNQIDSYPVTTPGGARWGTTYLYYSSANAGTNCVVTVDTYWGQDVTKYMYTHIGICPEGQSGCPHEVTDIDQGYFTWYAGPASLTKTNGRCIQITGTILSPDGKTRAISVTGRTHCG</sequence>
<dbReference type="Proteomes" id="UP001348369">
    <property type="component" value="Chromosome"/>
</dbReference>
<keyword evidence="2" id="KW-1185">Reference proteome</keyword>
<accession>A0ACD4ZCA5</accession>
<evidence type="ECO:0000313" key="2">
    <source>
        <dbReference type="Proteomes" id="UP001348369"/>
    </source>
</evidence>
<proteinExistence type="predicted"/>
<dbReference type="EMBL" id="CP109109">
    <property type="protein sequence ID" value="WSB95760.1"/>
    <property type="molecule type" value="Genomic_DNA"/>
</dbReference>
<protein>
    <submittedName>
        <fullName evidence="1">Uncharacterized protein</fullName>
    </submittedName>
</protein>
<evidence type="ECO:0000313" key="1">
    <source>
        <dbReference type="EMBL" id="WSB95760.1"/>
    </source>
</evidence>
<reference evidence="1" key="1">
    <citation type="submission" date="2022-10" db="EMBL/GenBank/DDBJ databases">
        <title>The complete genomes of actinobacterial strains from the NBC collection.</title>
        <authorList>
            <person name="Joergensen T.S."/>
            <person name="Alvarez Arevalo M."/>
            <person name="Sterndorff E.B."/>
            <person name="Faurdal D."/>
            <person name="Vuksanovic O."/>
            <person name="Mourched A.-S."/>
            <person name="Charusanti P."/>
            <person name="Shaw S."/>
            <person name="Blin K."/>
            <person name="Weber T."/>
        </authorList>
    </citation>
    <scope>NUCLEOTIDE SEQUENCE</scope>
    <source>
        <strain evidence="1">NBC 01771</strain>
    </source>
</reference>
<gene>
    <name evidence="1" type="ORF">OG835_01115</name>
</gene>
<organism evidence="1 2">
    <name type="scientific">Streptomyces scopuliridis</name>
    <dbReference type="NCBI Taxonomy" id="452529"/>
    <lineage>
        <taxon>Bacteria</taxon>
        <taxon>Bacillati</taxon>
        <taxon>Actinomycetota</taxon>
        <taxon>Actinomycetes</taxon>
        <taxon>Kitasatosporales</taxon>
        <taxon>Streptomycetaceae</taxon>
        <taxon>Streptomyces</taxon>
    </lineage>
</organism>